<reference evidence="1 2" key="1">
    <citation type="submission" date="2019-07" db="EMBL/GenBank/DDBJ databases">
        <title>Annotation for the trematode Paragonimus westermani.</title>
        <authorList>
            <person name="Choi Y.-J."/>
        </authorList>
    </citation>
    <scope>NUCLEOTIDE SEQUENCE [LARGE SCALE GENOMIC DNA]</scope>
    <source>
        <strain evidence="1">180907_Pwestermani</strain>
    </source>
</reference>
<keyword evidence="2" id="KW-1185">Reference proteome</keyword>
<comment type="caution">
    <text evidence="1">The sequence shown here is derived from an EMBL/GenBank/DDBJ whole genome shotgun (WGS) entry which is preliminary data.</text>
</comment>
<evidence type="ECO:0000313" key="2">
    <source>
        <dbReference type="Proteomes" id="UP000699462"/>
    </source>
</evidence>
<name>A0A8T0D1G9_9TREM</name>
<dbReference type="AlphaFoldDB" id="A0A8T0D1G9"/>
<dbReference type="OrthoDB" id="283815at2759"/>
<dbReference type="Proteomes" id="UP000699462">
    <property type="component" value="Unassembled WGS sequence"/>
</dbReference>
<dbReference type="EMBL" id="JTDF01021526">
    <property type="protein sequence ID" value="KAF8561733.1"/>
    <property type="molecule type" value="Genomic_DNA"/>
</dbReference>
<organism evidence="1 2">
    <name type="scientific">Paragonimus westermani</name>
    <dbReference type="NCBI Taxonomy" id="34504"/>
    <lineage>
        <taxon>Eukaryota</taxon>
        <taxon>Metazoa</taxon>
        <taxon>Spiralia</taxon>
        <taxon>Lophotrochozoa</taxon>
        <taxon>Platyhelminthes</taxon>
        <taxon>Trematoda</taxon>
        <taxon>Digenea</taxon>
        <taxon>Plagiorchiida</taxon>
        <taxon>Troglotremata</taxon>
        <taxon>Troglotrematidae</taxon>
        <taxon>Paragonimus</taxon>
    </lineage>
</organism>
<sequence>MSELVGNLTLTTCFPLSKLTLPSGEILLAPRNDIADYDESLTSNVPADCKDDPKLIAFRRANKVGIHVGFTPLANVRFRKSTFCPLSPLMENDGDDQRDDSSELSANLMPLRAALSLRFDYKNTATSLLSEQRAATAAAAAASASAASAVKVGLDAVDPSKPVSLGTSPAVTPGDQISQIELIVLLHFGEMVASAP</sequence>
<gene>
    <name evidence="1" type="ORF">P879_09004</name>
</gene>
<proteinExistence type="predicted"/>
<evidence type="ECO:0000313" key="1">
    <source>
        <dbReference type="EMBL" id="KAF8561733.1"/>
    </source>
</evidence>
<accession>A0A8T0D1G9</accession>
<protein>
    <submittedName>
        <fullName evidence="1">Uncharacterized protein</fullName>
    </submittedName>
</protein>